<name>A0A3B0X8C5_9ZZZZ</name>
<dbReference type="PROSITE" id="PS51257">
    <property type="entry name" value="PROKAR_LIPOPROTEIN"/>
    <property type="match status" value="1"/>
</dbReference>
<dbReference type="AlphaFoldDB" id="A0A3B0X8C5"/>
<dbReference type="EMBL" id="UOFI01000003">
    <property type="protein sequence ID" value="VAW60633.1"/>
    <property type="molecule type" value="Genomic_DNA"/>
</dbReference>
<evidence type="ECO:0000313" key="1">
    <source>
        <dbReference type="EMBL" id="VAW60633.1"/>
    </source>
</evidence>
<accession>A0A3B0X8C5</accession>
<evidence type="ECO:0008006" key="2">
    <source>
        <dbReference type="Google" id="ProtNLM"/>
    </source>
</evidence>
<gene>
    <name evidence="1" type="ORF">MNBD_GAMMA09-2840</name>
</gene>
<sequence length="163" mass="18113">MLYKLCLPVILILLSGCESQVSTSSDQTTNRIHYEIGLLKQLISIPASPLSVKWEINEAKEGGGGSLNVLFEFSEQDKKIIIKGSENFEQNVDDRIESVFYTEWLPVETRKQIKTKQSDGVHILTGISALQPTLFTQAERSPYVNGSITPLSGGYILVSLYSM</sequence>
<reference evidence="1" key="1">
    <citation type="submission" date="2018-06" db="EMBL/GenBank/DDBJ databases">
        <authorList>
            <person name="Zhirakovskaya E."/>
        </authorList>
    </citation>
    <scope>NUCLEOTIDE SEQUENCE</scope>
</reference>
<proteinExistence type="predicted"/>
<protein>
    <recommendedName>
        <fullName evidence="2">Lipoprotein</fullName>
    </recommendedName>
</protein>
<organism evidence="1">
    <name type="scientific">hydrothermal vent metagenome</name>
    <dbReference type="NCBI Taxonomy" id="652676"/>
    <lineage>
        <taxon>unclassified sequences</taxon>
        <taxon>metagenomes</taxon>
        <taxon>ecological metagenomes</taxon>
    </lineage>
</organism>